<dbReference type="OrthoDB" id="9809206at2"/>
<evidence type="ECO:0000313" key="9">
    <source>
        <dbReference type="Proteomes" id="UP000464657"/>
    </source>
</evidence>
<dbReference type="GO" id="GO:0016020">
    <property type="term" value="C:membrane"/>
    <property type="evidence" value="ECO:0007669"/>
    <property type="project" value="UniProtKB-SubCell"/>
</dbReference>
<evidence type="ECO:0000256" key="6">
    <source>
        <dbReference type="SAM" id="Phobius"/>
    </source>
</evidence>
<feature type="domain" description="Mechanosensitive ion channel MscS" evidence="7">
    <location>
        <begin position="97"/>
        <end position="169"/>
    </location>
</feature>
<feature type="transmembrane region" description="Helical" evidence="6">
    <location>
        <begin position="12"/>
        <end position="33"/>
    </location>
</feature>
<protein>
    <submittedName>
        <fullName evidence="8">Small-conductance mechanosensitive channel</fullName>
    </submittedName>
</protein>
<organism evidence="8 9">
    <name type="scientific">Kordia antarctica</name>
    <dbReference type="NCBI Taxonomy" id="1218801"/>
    <lineage>
        <taxon>Bacteria</taxon>
        <taxon>Pseudomonadati</taxon>
        <taxon>Bacteroidota</taxon>
        <taxon>Flavobacteriia</taxon>
        <taxon>Flavobacteriales</taxon>
        <taxon>Flavobacteriaceae</taxon>
        <taxon>Kordia</taxon>
    </lineage>
</organism>
<name>A0A7L4ZR45_9FLAO</name>
<dbReference type="InterPro" id="IPR006685">
    <property type="entry name" value="MscS_channel_2nd"/>
</dbReference>
<dbReference type="Pfam" id="PF00924">
    <property type="entry name" value="MS_channel_2nd"/>
    <property type="match status" value="1"/>
</dbReference>
<dbReference type="EMBL" id="CP019288">
    <property type="protein sequence ID" value="QHI39125.1"/>
    <property type="molecule type" value="Genomic_DNA"/>
</dbReference>
<dbReference type="PANTHER" id="PTHR30566:SF5">
    <property type="entry name" value="MECHANOSENSITIVE ION CHANNEL PROTEIN 1, MITOCHONDRIAL-RELATED"/>
    <property type="match status" value="1"/>
</dbReference>
<keyword evidence="9" id="KW-1185">Reference proteome</keyword>
<feature type="transmembrane region" description="Helical" evidence="6">
    <location>
        <begin position="53"/>
        <end position="70"/>
    </location>
</feature>
<evidence type="ECO:0000256" key="1">
    <source>
        <dbReference type="ARBA" id="ARBA00004141"/>
    </source>
</evidence>
<evidence type="ECO:0000256" key="5">
    <source>
        <dbReference type="ARBA" id="ARBA00023136"/>
    </source>
</evidence>
<dbReference type="PANTHER" id="PTHR30566">
    <property type="entry name" value="YNAI-RELATED MECHANOSENSITIVE ION CHANNEL"/>
    <property type="match status" value="1"/>
</dbReference>
<dbReference type="GO" id="GO:0008381">
    <property type="term" value="F:mechanosensitive monoatomic ion channel activity"/>
    <property type="evidence" value="ECO:0007669"/>
    <property type="project" value="UniProtKB-ARBA"/>
</dbReference>
<accession>A0A7L4ZR45</accession>
<keyword evidence="5 6" id="KW-0472">Membrane</keyword>
<dbReference type="InterPro" id="IPR023408">
    <property type="entry name" value="MscS_beta-dom_sf"/>
</dbReference>
<dbReference type="RefSeq" id="WP_160131630.1">
    <property type="nucleotide sequence ID" value="NZ_CP019288.1"/>
</dbReference>
<evidence type="ECO:0000256" key="2">
    <source>
        <dbReference type="ARBA" id="ARBA00008017"/>
    </source>
</evidence>
<comment type="similarity">
    <text evidence="2">Belongs to the MscS (TC 1.A.23) family.</text>
</comment>
<dbReference type="InterPro" id="IPR010920">
    <property type="entry name" value="LSM_dom_sf"/>
</dbReference>
<comment type="subcellular location">
    <subcellularLocation>
        <location evidence="1">Membrane</location>
        <topology evidence="1">Multi-pass membrane protein</topology>
    </subcellularLocation>
</comment>
<keyword evidence="3 6" id="KW-0812">Transmembrane</keyword>
<evidence type="ECO:0000259" key="7">
    <source>
        <dbReference type="Pfam" id="PF00924"/>
    </source>
</evidence>
<dbReference type="InterPro" id="IPR011014">
    <property type="entry name" value="MscS_channel_TM-2"/>
</dbReference>
<feature type="transmembrane region" description="Helical" evidence="6">
    <location>
        <begin position="82"/>
        <end position="106"/>
    </location>
</feature>
<reference evidence="8 9" key="1">
    <citation type="journal article" date="2013" name="Int. J. Syst. Evol. Microbiol.">
        <title>Kordia antarctica sp. nov., isolated from Antarctic seawater.</title>
        <authorList>
            <person name="Baek K."/>
            <person name="Choi A."/>
            <person name="Kang I."/>
            <person name="Lee K."/>
            <person name="Cho J.C."/>
        </authorList>
    </citation>
    <scope>NUCLEOTIDE SEQUENCE [LARGE SCALE GENOMIC DNA]</scope>
    <source>
        <strain evidence="8 9">IMCC3317</strain>
    </source>
</reference>
<dbReference type="KEGG" id="kan:IMCC3317_45260"/>
<dbReference type="Gene3D" id="2.30.30.60">
    <property type="match status" value="1"/>
</dbReference>
<dbReference type="SUPFAM" id="SSF50182">
    <property type="entry name" value="Sm-like ribonucleoproteins"/>
    <property type="match status" value="1"/>
</dbReference>
<sequence>MEEFYNILQHPVFVKLASIFILFVVIYFAVRVLKNGAVKLVNDNETKYKFRKLVSFLGYIAFFIGLMFIFNTKFSGIGTALGVAGAGIAFALQEVIVSVAGYITIFTGRFFKVGDRIKLGSVKGDVIDIGLLRTTLMEIGDWVNGDLYNGKMVRVANSFVFKDPVYNYSGDFPFLWDELIVPVKTNSDFKYTKELFENILKEELGDFANNSQAAWDKMIGEYNIENAKVQPMVTMLFNENWITFTLRYVVDFKSRRITKSNLSEKILSAINASNGKVEVASAAIEITAFPKNSTPN</sequence>
<evidence type="ECO:0000256" key="4">
    <source>
        <dbReference type="ARBA" id="ARBA00022989"/>
    </source>
</evidence>
<proteinExistence type="inferred from homology"/>
<dbReference type="AlphaFoldDB" id="A0A7L4ZR45"/>
<evidence type="ECO:0000256" key="3">
    <source>
        <dbReference type="ARBA" id="ARBA00022692"/>
    </source>
</evidence>
<evidence type="ECO:0000313" key="8">
    <source>
        <dbReference type="EMBL" id="QHI39125.1"/>
    </source>
</evidence>
<dbReference type="SUPFAM" id="SSF82861">
    <property type="entry name" value="Mechanosensitive channel protein MscS (YggB), transmembrane region"/>
    <property type="match status" value="1"/>
</dbReference>
<keyword evidence="4 6" id="KW-1133">Transmembrane helix</keyword>
<dbReference type="Proteomes" id="UP000464657">
    <property type="component" value="Chromosome"/>
</dbReference>
<gene>
    <name evidence="8" type="primary">mscS_5</name>
    <name evidence="8" type="ORF">IMCC3317_45260</name>
</gene>